<keyword evidence="4 8" id="KW-0812">Transmembrane</keyword>
<evidence type="ECO:0000313" key="11">
    <source>
        <dbReference type="Proteomes" id="UP001501746"/>
    </source>
</evidence>
<feature type="transmembrane region" description="Helical" evidence="8">
    <location>
        <begin position="289"/>
        <end position="307"/>
    </location>
</feature>
<comment type="subcellular location">
    <subcellularLocation>
        <location evidence="1">Cell membrane</location>
        <topology evidence="1">Multi-pass membrane protein</topology>
    </subcellularLocation>
</comment>
<sequence>MTLTTPSFTWRSIILPAYLPTLLFSIGEGAIIPVIPVVATERGASIALAGLIAAMIMVGELIGDLPAGWLVARIGERAAMIGASALTVVGVLIALAWPTLPALGIGVLLVGLSTAVFGLARHAFLTSYVPERVRARALSTLAGVFRGGWAIGPFIAALLLATTGSSEAVFWVLVIACAVVVLVLLVLPDPERVFGAVRHARAAASADSATSARPATAGGGSDAGSPDSQDSAGRSEADAASHGVFRAIVTHRAVLARIGTGVGLLAALRASRMVILPLWAVSIGMAPEAAAIVIGVSATIDFALFYVSGQVMDRFGRLWSAIPGLLGLGVGHLVLAFTHDAPDAAGWFTAIAVLFGVANGLSSGVILTLGADLAPKANPAPFLGAFRTIADAGQAGAPLAIAAITSAFSIMAASAAMGVLGFVGAAILWRYVPRYVPHSGARSRGRGARGTDERPLPAEEARGD</sequence>
<feature type="transmembrane region" description="Helical" evidence="8">
    <location>
        <begin position="137"/>
        <end position="162"/>
    </location>
</feature>
<feature type="region of interest" description="Disordered" evidence="7">
    <location>
        <begin position="439"/>
        <end position="464"/>
    </location>
</feature>
<keyword evidence="6 8" id="KW-0472">Membrane</keyword>
<dbReference type="InterPro" id="IPR011701">
    <property type="entry name" value="MFS"/>
</dbReference>
<evidence type="ECO:0000256" key="2">
    <source>
        <dbReference type="ARBA" id="ARBA00022448"/>
    </source>
</evidence>
<feature type="transmembrane region" description="Helical" evidence="8">
    <location>
        <begin position="45"/>
        <end position="71"/>
    </location>
</feature>
<evidence type="ECO:0000256" key="3">
    <source>
        <dbReference type="ARBA" id="ARBA00022475"/>
    </source>
</evidence>
<dbReference type="PANTHER" id="PTHR23517">
    <property type="entry name" value="RESISTANCE PROTEIN MDTM, PUTATIVE-RELATED-RELATED"/>
    <property type="match status" value="1"/>
</dbReference>
<evidence type="ECO:0000256" key="1">
    <source>
        <dbReference type="ARBA" id="ARBA00004651"/>
    </source>
</evidence>
<keyword evidence="5 8" id="KW-1133">Transmembrane helix</keyword>
<dbReference type="EMBL" id="BAAANK010000004">
    <property type="protein sequence ID" value="GAA1833264.1"/>
    <property type="molecule type" value="Genomic_DNA"/>
</dbReference>
<dbReference type="Proteomes" id="UP001501746">
    <property type="component" value="Unassembled WGS sequence"/>
</dbReference>
<dbReference type="RefSeq" id="WP_157428604.1">
    <property type="nucleotide sequence ID" value="NZ_BAAANK010000004.1"/>
</dbReference>
<feature type="transmembrane region" description="Helical" evidence="8">
    <location>
        <begin position="168"/>
        <end position="187"/>
    </location>
</feature>
<proteinExistence type="predicted"/>
<dbReference type="PROSITE" id="PS50850">
    <property type="entry name" value="MFS"/>
    <property type="match status" value="1"/>
</dbReference>
<feature type="transmembrane region" description="Helical" evidence="8">
    <location>
        <begin position="319"/>
        <end position="338"/>
    </location>
</feature>
<dbReference type="Gene3D" id="1.20.1250.20">
    <property type="entry name" value="MFS general substrate transporter like domains"/>
    <property type="match status" value="1"/>
</dbReference>
<comment type="caution">
    <text evidence="10">The sequence shown here is derived from an EMBL/GenBank/DDBJ whole genome shotgun (WGS) entry which is preliminary data.</text>
</comment>
<gene>
    <name evidence="10" type="ORF">GCM10009750_16990</name>
</gene>
<evidence type="ECO:0000256" key="6">
    <source>
        <dbReference type="ARBA" id="ARBA00023136"/>
    </source>
</evidence>
<feature type="transmembrane region" description="Helical" evidence="8">
    <location>
        <begin position="344"/>
        <end position="370"/>
    </location>
</feature>
<dbReference type="PANTHER" id="PTHR23517:SF3">
    <property type="entry name" value="INTEGRAL MEMBRANE TRANSPORT PROTEIN"/>
    <property type="match status" value="1"/>
</dbReference>
<feature type="transmembrane region" description="Helical" evidence="8">
    <location>
        <begin position="78"/>
        <end position="97"/>
    </location>
</feature>
<dbReference type="InterPro" id="IPR036259">
    <property type="entry name" value="MFS_trans_sf"/>
</dbReference>
<evidence type="ECO:0000259" key="9">
    <source>
        <dbReference type="PROSITE" id="PS50850"/>
    </source>
</evidence>
<evidence type="ECO:0000256" key="8">
    <source>
        <dbReference type="SAM" id="Phobius"/>
    </source>
</evidence>
<dbReference type="InterPro" id="IPR050171">
    <property type="entry name" value="MFS_Transporters"/>
</dbReference>
<feature type="transmembrane region" description="Helical" evidence="8">
    <location>
        <begin position="103"/>
        <end position="125"/>
    </location>
</feature>
<keyword evidence="11" id="KW-1185">Reference proteome</keyword>
<dbReference type="SUPFAM" id="SSF103473">
    <property type="entry name" value="MFS general substrate transporter"/>
    <property type="match status" value="1"/>
</dbReference>
<feature type="compositionally biased region" description="Basic and acidic residues" evidence="7">
    <location>
        <begin position="449"/>
        <end position="464"/>
    </location>
</feature>
<feature type="region of interest" description="Disordered" evidence="7">
    <location>
        <begin position="208"/>
        <end position="235"/>
    </location>
</feature>
<keyword evidence="2" id="KW-0813">Transport</keyword>
<evidence type="ECO:0000313" key="10">
    <source>
        <dbReference type="EMBL" id="GAA1833264.1"/>
    </source>
</evidence>
<reference evidence="11" key="1">
    <citation type="journal article" date="2019" name="Int. J. Syst. Evol. Microbiol.">
        <title>The Global Catalogue of Microorganisms (GCM) 10K type strain sequencing project: providing services to taxonomists for standard genome sequencing and annotation.</title>
        <authorList>
            <consortium name="The Broad Institute Genomics Platform"/>
            <consortium name="The Broad Institute Genome Sequencing Center for Infectious Disease"/>
            <person name="Wu L."/>
            <person name="Ma J."/>
        </authorList>
    </citation>
    <scope>NUCLEOTIDE SEQUENCE [LARGE SCALE GENOMIC DNA]</scope>
    <source>
        <strain evidence="11">JCM 14323</strain>
    </source>
</reference>
<organism evidence="10 11">
    <name type="scientific">Agromyces salentinus</name>
    <dbReference type="NCBI Taxonomy" id="269421"/>
    <lineage>
        <taxon>Bacteria</taxon>
        <taxon>Bacillati</taxon>
        <taxon>Actinomycetota</taxon>
        <taxon>Actinomycetes</taxon>
        <taxon>Micrococcales</taxon>
        <taxon>Microbacteriaceae</taxon>
        <taxon>Agromyces</taxon>
    </lineage>
</organism>
<dbReference type="Pfam" id="PF07690">
    <property type="entry name" value="MFS_1"/>
    <property type="match status" value="1"/>
</dbReference>
<evidence type="ECO:0000256" key="7">
    <source>
        <dbReference type="SAM" id="MobiDB-lite"/>
    </source>
</evidence>
<evidence type="ECO:0000256" key="4">
    <source>
        <dbReference type="ARBA" id="ARBA00022692"/>
    </source>
</evidence>
<dbReference type="InterPro" id="IPR020846">
    <property type="entry name" value="MFS_dom"/>
</dbReference>
<keyword evidence="3" id="KW-1003">Cell membrane</keyword>
<protein>
    <submittedName>
        <fullName evidence="10">MFS transporter</fullName>
    </submittedName>
</protein>
<feature type="domain" description="Major facilitator superfamily (MFS) profile" evidence="9">
    <location>
        <begin position="13"/>
        <end position="436"/>
    </location>
</feature>
<accession>A0ABP4YX02</accession>
<name>A0ABP4YX02_9MICO</name>
<feature type="compositionally biased region" description="Low complexity" evidence="7">
    <location>
        <begin position="223"/>
        <end position="232"/>
    </location>
</feature>
<evidence type="ECO:0000256" key="5">
    <source>
        <dbReference type="ARBA" id="ARBA00022989"/>
    </source>
</evidence>
<feature type="transmembrane region" description="Helical" evidence="8">
    <location>
        <begin position="410"/>
        <end position="432"/>
    </location>
</feature>